<dbReference type="OrthoDB" id="111194at2157"/>
<protein>
    <submittedName>
        <fullName evidence="2">Uncharacterized protein</fullName>
    </submittedName>
</protein>
<evidence type="ECO:0000256" key="1">
    <source>
        <dbReference type="PROSITE-ProRule" id="PRU00339"/>
    </source>
</evidence>
<dbReference type="GeneID" id="13354306"/>
<feature type="repeat" description="TPR" evidence="1">
    <location>
        <begin position="733"/>
        <end position="766"/>
    </location>
</feature>
<proteinExistence type="predicted"/>
<dbReference type="InterPro" id="IPR019734">
    <property type="entry name" value="TPR_rpt"/>
</dbReference>
<dbReference type="Gene3D" id="1.25.40.10">
    <property type="entry name" value="Tetratricopeptide repeat domain"/>
    <property type="match status" value="1"/>
</dbReference>
<dbReference type="SUPFAM" id="SSF48452">
    <property type="entry name" value="TPR-like"/>
    <property type="match status" value="1"/>
</dbReference>
<name>A0A0X3BJL2_9EURY</name>
<dbReference type="AlphaFoldDB" id="A0A0X3BJL2"/>
<dbReference type="Proteomes" id="UP000069850">
    <property type="component" value="Chromosome 1"/>
</dbReference>
<dbReference type="RefSeq" id="WP_014866548.1">
    <property type="nucleotide sequence ID" value="NZ_LT158599.1"/>
</dbReference>
<dbReference type="KEGG" id="mema:MMAB1_0836"/>
<dbReference type="InterPro" id="IPR011990">
    <property type="entry name" value="TPR-like_helical_dom_sf"/>
</dbReference>
<accession>A0A0X3BJL2</accession>
<evidence type="ECO:0000313" key="3">
    <source>
        <dbReference type="Proteomes" id="UP000069850"/>
    </source>
</evidence>
<reference evidence="2 3" key="1">
    <citation type="submission" date="2016-01" db="EMBL/GenBank/DDBJ databases">
        <authorList>
            <person name="Manzoor S."/>
        </authorList>
    </citation>
    <scope>NUCLEOTIDE SEQUENCE [LARGE SCALE GENOMIC DNA]</scope>
    <source>
        <strain evidence="2">Methanoculleus sp MAB1</strain>
    </source>
</reference>
<keyword evidence="1" id="KW-0802">TPR repeat</keyword>
<evidence type="ECO:0000313" key="2">
    <source>
        <dbReference type="EMBL" id="CVK32050.1"/>
    </source>
</evidence>
<dbReference type="GeneID" id="27136836"/>
<sequence>MELNSTILRDFLWESYSIYSDHEFLRSVQDISHEEKRERFIDHALENWLLVRYKRDPGFVLHVMDAVNDNPAVQQRIREIILLLFGETARIPYSDDEPLGPKGSTEIMQRAIEMGKNPFEEVARFSENPAEIEQYNQERAERERESKMRYLQARLEDAESRVDNDLEIMAIRRLMLDLKTGRYYGHQMASDDPLFPAAGFIDDILLASHRYLFQNLKFRGRYFATSDQALPEMSLHECIVWMLPFQQTLEKAIFGGSILDLHTEHKDPAALWKFEVDLTTIAGYEWFLTLSREEKVATLNGDYPFTIREDMLSAITDLGLNISWYCQDKLNQLFYATLYEHAAKIGECAYSREKKGGQKYFIASVVATCYREFEDYKAALKWYEISLKLTKKLDPANQIYKEFIERKNCAEMRYYVRGSEIFRKEIAQIEADAKRLPAEIRASIIYNLAEACRRTGHYDLEYNYLIEFASLPDLETTSLSIPLDRLNLLTMTLDDPDFRRIKRIELQKRSEIYQRRYENAVRSFQHADAYRWNDRLLALGPTSKLYQEKAALCRHAGQISPAIEFYRLAAEHADTPHQEALCWIAAALLGTLVNGEVDHEGIELIRAALRCCARRHYKGEEPVHVVVLNQIVRETAMWDNTALSTQFLQVFMEEFDSMDLPSNPALLIGEVFLGYGLSTEARQWLQVAHERSETPSERARVLSMIGVSFLVEGGHQAACEWFERTQKAEPEYSEAYAGMAQCHTYLMEYDRASADISKACELDPENEAYQELKEEIDKLSAHVIGLPRIDSEEIRSIFRTGDWLLFSVYKGPERGIYDLGPVVIQYGKGVEKLLHESLLLPIRERIRSDNMFYSDPQNGVRAMFWKGSDEKKIPPLPFTLKTVLGNDEKSLALGQWGYLSNDIRKTRANPVTLAFSDMLQERGFSMKILNELGKLCRNLSLERNGAAHISFYSRDEVMEKRGEMVKIINDIIGIVSRPGGDL</sequence>
<gene>
    <name evidence="2" type="ORF">MMAB1_0836</name>
</gene>
<dbReference type="SMART" id="SM00028">
    <property type="entry name" value="TPR"/>
    <property type="match status" value="4"/>
</dbReference>
<dbReference type="PROSITE" id="PS50005">
    <property type="entry name" value="TPR"/>
    <property type="match status" value="1"/>
</dbReference>
<organism evidence="2 3">
    <name type="scientific">Methanoculleus bourgensis</name>
    <dbReference type="NCBI Taxonomy" id="83986"/>
    <lineage>
        <taxon>Archaea</taxon>
        <taxon>Methanobacteriati</taxon>
        <taxon>Methanobacteriota</taxon>
        <taxon>Stenosarchaea group</taxon>
        <taxon>Methanomicrobia</taxon>
        <taxon>Methanomicrobiales</taxon>
        <taxon>Methanomicrobiaceae</taxon>
        <taxon>Methanoculleus</taxon>
    </lineage>
</organism>
<dbReference type="EMBL" id="LT158599">
    <property type="protein sequence ID" value="CVK32050.1"/>
    <property type="molecule type" value="Genomic_DNA"/>
</dbReference>